<sequence>MTQKQMPSNAVERHPFIRMNKLLTALQSLCQGGAKGAL</sequence>
<organism evidence="1 2">
    <name type="scientific">Pseudorhizobium halotolerans</name>
    <dbReference type="NCBI Taxonomy" id="1233081"/>
    <lineage>
        <taxon>Bacteria</taxon>
        <taxon>Pseudomonadati</taxon>
        <taxon>Pseudomonadota</taxon>
        <taxon>Alphaproteobacteria</taxon>
        <taxon>Hyphomicrobiales</taxon>
        <taxon>Rhizobiaceae</taxon>
        <taxon>Rhizobium/Agrobacterium group</taxon>
        <taxon>Pseudorhizobium</taxon>
    </lineage>
</organism>
<reference evidence="1 2" key="1">
    <citation type="submission" date="2020-11" db="EMBL/GenBank/DDBJ databases">
        <authorList>
            <person name="Lassalle F."/>
        </authorList>
    </citation>
    <scope>NUCLEOTIDE SEQUENCE [LARGE SCALE GENOMIC DNA]</scope>
    <source>
        <strain evidence="1 2">AB21</strain>
    </source>
</reference>
<accession>A0ABM8PZP4</accession>
<keyword evidence="2" id="KW-1185">Reference proteome</keyword>
<dbReference type="EMBL" id="CABFWE030000016">
    <property type="protein sequence ID" value="CAD7056544.1"/>
    <property type="molecule type" value="Genomic_DNA"/>
</dbReference>
<name>A0ABM8PZP4_9HYPH</name>
<comment type="caution">
    <text evidence="1">The sequence shown here is derived from an EMBL/GenBank/DDBJ whole genome shotgun (WGS) entry which is preliminary data.</text>
</comment>
<evidence type="ECO:0000313" key="1">
    <source>
        <dbReference type="EMBL" id="CAD7056544.1"/>
    </source>
</evidence>
<gene>
    <name evidence="1" type="ORF">RHAB21_00979</name>
</gene>
<evidence type="ECO:0000313" key="2">
    <source>
        <dbReference type="Proteomes" id="UP000601041"/>
    </source>
</evidence>
<proteinExistence type="predicted"/>
<protein>
    <submittedName>
        <fullName evidence="1">Uncharacterized protein</fullName>
    </submittedName>
</protein>
<dbReference type="Proteomes" id="UP000601041">
    <property type="component" value="Unassembled WGS sequence"/>
</dbReference>